<evidence type="ECO:0000256" key="2">
    <source>
        <dbReference type="SAM" id="MobiDB-lite"/>
    </source>
</evidence>
<dbReference type="InterPro" id="IPR014147">
    <property type="entry name" value="T4SS_TrbJ"/>
</dbReference>
<evidence type="ECO:0000313" key="4">
    <source>
        <dbReference type="EMBL" id="ACZ11794.1"/>
    </source>
</evidence>
<feature type="region of interest" description="Disordered" evidence="2">
    <location>
        <begin position="235"/>
        <end position="258"/>
    </location>
</feature>
<dbReference type="Proteomes" id="UP000002222">
    <property type="component" value="Chromosome"/>
</dbReference>
<keyword evidence="3" id="KW-0732">Signal</keyword>
<dbReference type="KEGG" id="sdl:Sdel_0761"/>
<dbReference type="HOGENOM" id="CLU_065326_0_1_7"/>
<dbReference type="eggNOG" id="COG5314">
    <property type="taxonomic scope" value="Bacteria"/>
</dbReference>
<dbReference type="NCBIfam" id="TIGR02780">
    <property type="entry name" value="TrbJ_Ti"/>
    <property type="match status" value="1"/>
</dbReference>
<feature type="coiled-coil region" evidence="1">
    <location>
        <begin position="42"/>
        <end position="76"/>
    </location>
</feature>
<gene>
    <name evidence="4" type="ordered locus">Sdel_0761</name>
</gene>
<evidence type="ECO:0000256" key="1">
    <source>
        <dbReference type="SAM" id="Coils"/>
    </source>
</evidence>
<feature type="signal peptide" evidence="3">
    <location>
        <begin position="1"/>
        <end position="22"/>
    </location>
</feature>
<name>D1B124_SULD5</name>
<feature type="compositionally biased region" description="Basic and acidic residues" evidence="2">
    <location>
        <begin position="235"/>
        <end position="249"/>
    </location>
</feature>
<reference evidence="5" key="1">
    <citation type="submission" date="2009-11" db="EMBL/GenBank/DDBJ databases">
        <title>The complete genome of Sulfurospirillum deleyianum DSM 6946.</title>
        <authorList>
            <consortium name="US DOE Joint Genome Institute (JGI-PGF)"/>
            <person name="Lucas S."/>
            <person name="Copeland A."/>
            <person name="Lapidus A."/>
            <person name="Glavina del Rio T."/>
            <person name="Dalin E."/>
            <person name="Tice H."/>
            <person name="Bruce D."/>
            <person name="Goodwin L."/>
            <person name="Pitluck S."/>
            <person name="Kyrpides N."/>
            <person name="Mavromatis K."/>
            <person name="Ivanova N."/>
            <person name="Ovchinnikova G."/>
            <person name="Munk A.C."/>
            <person name="Lu M."/>
            <person name="Brettin T."/>
            <person name="Detter J.C."/>
            <person name="Han C."/>
            <person name="Tapia R."/>
            <person name="Larimer F."/>
            <person name="Land M."/>
            <person name="Hauser L."/>
            <person name="Markowitz V."/>
            <person name="Cheng J.F."/>
            <person name="Hugenholtz P."/>
            <person name="Woyke T."/>
            <person name="Wu D."/>
            <person name="Aumann P."/>
            <person name="Schneider S."/>
            <person name="Lang E."/>
            <person name="Spring S."/>
            <person name="Klenk H.P."/>
            <person name="Eisen J.A."/>
        </authorList>
    </citation>
    <scope>NUCLEOTIDE SEQUENCE [LARGE SCALE GENOMIC DNA]</scope>
    <source>
        <strain evidence="5">ATCC 51133 / DSM 6946 / 5175</strain>
    </source>
</reference>
<protein>
    <submittedName>
        <fullName evidence="4">P-type conjugative transfer protein TrbJ</fullName>
    </submittedName>
</protein>
<keyword evidence="5" id="KW-1185">Reference proteome</keyword>
<dbReference type="EMBL" id="CP001816">
    <property type="protein sequence ID" value="ACZ11794.1"/>
    <property type="molecule type" value="Genomic_DNA"/>
</dbReference>
<dbReference type="AlphaFoldDB" id="D1B124"/>
<dbReference type="SUPFAM" id="SSF101082">
    <property type="entry name" value="Typo IV secretion system protein TraC"/>
    <property type="match status" value="1"/>
</dbReference>
<evidence type="ECO:0000256" key="3">
    <source>
        <dbReference type="SAM" id="SignalP"/>
    </source>
</evidence>
<keyword evidence="1" id="KW-0175">Coiled coil</keyword>
<organism evidence="4 5">
    <name type="scientific">Sulfurospirillum deleyianum (strain ATCC 51133 / DSM 6946 / 5175)</name>
    <dbReference type="NCBI Taxonomy" id="525898"/>
    <lineage>
        <taxon>Bacteria</taxon>
        <taxon>Pseudomonadati</taxon>
        <taxon>Campylobacterota</taxon>
        <taxon>Epsilonproteobacteria</taxon>
        <taxon>Campylobacterales</taxon>
        <taxon>Sulfurospirillaceae</taxon>
        <taxon>Sulfurospirillum</taxon>
    </lineage>
</organism>
<accession>D1B124</accession>
<feature type="chain" id="PRO_5003021211" evidence="3">
    <location>
        <begin position="23"/>
        <end position="258"/>
    </location>
</feature>
<evidence type="ECO:0000313" key="5">
    <source>
        <dbReference type="Proteomes" id="UP000002222"/>
    </source>
</evidence>
<sequence length="258" mass="28457" precursor="true">MRTKTNSIVLIASLFLVTKVFGGAAAGGASEVTQILNNAQLIMQYAKQVEQYTTQLSSLSQQIQQTQAMLQNLQQLSPSQWSMFSRDLVQLKNLVQQSQGVTFAASNLDSQFSTMYPGYDSQFSSAGQSYSARNTTFSNQYKNINASTRANTNGALKSLNLQMEDFTSDDETMATLQAQSQSADGQMKVAQAANEIALHQTEENKKLRWTLMTQASTEAAWIAAQNEKETAQQALSERRISVEKTDKSNGKSIDTFIK</sequence>
<dbReference type="RefSeq" id="WP_012856559.1">
    <property type="nucleotide sequence ID" value="NC_013512.1"/>
</dbReference>
<reference evidence="4 5" key="2">
    <citation type="journal article" date="2010" name="Stand. Genomic Sci.">
        <title>Complete genome sequence of Sulfurospirillum deleyianum type strain (5175).</title>
        <authorList>
            <person name="Sikorski J."/>
            <person name="Lapidus A."/>
            <person name="Copeland A."/>
            <person name="Glavina Del Rio T."/>
            <person name="Nolan M."/>
            <person name="Lucas S."/>
            <person name="Chen F."/>
            <person name="Tice H."/>
            <person name="Cheng J.F."/>
            <person name="Saunders E."/>
            <person name="Bruce D."/>
            <person name="Goodwin L."/>
            <person name="Pitluck S."/>
            <person name="Ovchinnikova G."/>
            <person name="Pati A."/>
            <person name="Ivanova N."/>
            <person name="Mavromatis K."/>
            <person name="Chen A."/>
            <person name="Palaniappan K."/>
            <person name="Chain P."/>
            <person name="Land M."/>
            <person name="Hauser L."/>
            <person name="Chang Y.J."/>
            <person name="Jeffries C.D."/>
            <person name="Brettin T."/>
            <person name="Detter J.C."/>
            <person name="Han C."/>
            <person name="Rohde M."/>
            <person name="Lang E."/>
            <person name="Spring S."/>
            <person name="Goker M."/>
            <person name="Bristow J."/>
            <person name="Eisen J.A."/>
            <person name="Markowitz V."/>
            <person name="Hugenholtz P."/>
            <person name="Kyrpides N.C."/>
            <person name="Klenk H.P."/>
        </authorList>
    </citation>
    <scope>NUCLEOTIDE SEQUENCE [LARGE SCALE GENOMIC DNA]</scope>
    <source>
        <strain evidence="5">ATCC 51133 / DSM 6946 / 5175</strain>
    </source>
</reference>
<dbReference type="STRING" id="525898.Sdel_0761"/>
<proteinExistence type="predicted"/>